<keyword evidence="2" id="KW-1185">Reference proteome</keyword>
<accession>A0A0C3AFA9</accession>
<name>A0A0C3AFA9_PILCF</name>
<gene>
    <name evidence="1" type="ORF">PILCRDRAFT_16095</name>
</gene>
<dbReference type="EMBL" id="KN833128">
    <property type="protein sequence ID" value="KIM72488.1"/>
    <property type="molecule type" value="Genomic_DNA"/>
</dbReference>
<dbReference type="HOGENOM" id="CLU_3015029_0_0_1"/>
<sequence length="56" mass="6348">MTSSVANIFDSSVNSDIRQVRIDIHRMGDNKYYAGRSAVFKERIKGLLIVKLYVDG</sequence>
<dbReference type="InParanoid" id="A0A0C3AFA9"/>
<evidence type="ECO:0000313" key="1">
    <source>
        <dbReference type="EMBL" id="KIM72488.1"/>
    </source>
</evidence>
<reference evidence="1 2" key="1">
    <citation type="submission" date="2014-04" db="EMBL/GenBank/DDBJ databases">
        <authorList>
            <consortium name="DOE Joint Genome Institute"/>
            <person name="Kuo A."/>
            <person name="Tarkka M."/>
            <person name="Buscot F."/>
            <person name="Kohler A."/>
            <person name="Nagy L.G."/>
            <person name="Floudas D."/>
            <person name="Copeland A."/>
            <person name="Barry K.W."/>
            <person name="Cichocki N."/>
            <person name="Veneault-Fourrey C."/>
            <person name="LaButti K."/>
            <person name="Lindquist E.A."/>
            <person name="Lipzen A."/>
            <person name="Lundell T."/>
            <person name="Morin E."/>
            <person name="Murat C."/>
            <person name="Sun H."/>
            <person name="Tunlid A."/>
            <person name="Henrissat B."/>
            <person name="Grigoriev I.V."/>
            <person name="Hibbett D.S."/>
            <person name="Martin F."/>
            <person name="Nordberg H.P."/>
            <person name="Cantor M.N."/>
            <person name="Hua S.X."/>
        </authorList>
    </citation>
    <scope>NUCLEOTIDE SEQUENCE [LARGE SCALE GENOMIC DNA]</scope>
    <source>
        <strain evidence="1 2">F 1598</strain>
    </source>
</reference>
<reference evidence="2" key="2">
    <citation type="submission" date="2015-01" db="EMBL/GenBank/DDBJ databases">
        <title>Evolutionary Origins and Diversification of the Mycorrhizal Mutualists.</title>
        <authorList>
            <consortium name="DOE Joint Genome Institute"/>
            <consortium name="Mycorrhizal Genomics Consortium"/>
            <person name="Kohler A."/>
            <person name="Kuo A."/>
            <person name="Nagy L.G."/>
            <person name="Floudas D."/>
            <person name="Copeland A."/>
            <person name="Barry K.W."/>
            <person name="Cichocki N."/>
            <person name="Veneault-Fourrey C."/>
            <person name="LaButti K."/>
            <person name="Lindquist E.A."/>
            <person name="Lipzen A."/>
            <person name="Lundell T."/>
            <person name="Morin E."/>
            <person name="Murat C."/>
            <person name="Riley R."/>
            <person name="Ohm R."/>
            <person name="Sun H."/>
            <person name="Tunlid A."/>
            <person name="Henrissat B."/>
            <person name="Grigoriev I.V."/>
            <person name="Hibbett D.S."/>
            <person name="Martin F."/>
        </authorList>
    </citation>
    <scope>NUCLEOTIDE SEQUENCE [LARGE SCALE GENOMIC DNA]</scope>
    <source>
        <strain evidence="2">F 1598</strain>
    </source>
</reference>
<protein>
    <submittedName>
        <fullName evidence="1">Uncharacterized protein</fullName>
    </submittedName>
</protein>
<organism evidence="1 2">
    <name type="scientific">Piloderma croceum (strain F 1598)</name>
    <dbReference type="NCBI Taxonomy" id="765440"/>
    <lineage>
        <taxon>Eukaryota</taxon>
        <taxon>Fungi</taxon>
        <taxon>Dikarya</taxon>
        <taxon>Basidiomycota</taxon>
        <taxon>Agaricomycotina</taxon>
        <taxon>Agaricomycetes</taxon>
        <taxon>Agaricomycetidae</taxon>
        <taxon>Atheliales</taxon>
        <taxon>Atheliaceae</taxon>
        <taxon>Piloderma</taxon>
    </lineage>
</organism>
<proteinExistence type="predicted"/>
<dbReference type="Proteomes" id="UP000054166">
    <property type="component" value="Unassembled WGS sequence"/>
</dbReference>
<evidence type="ECO:0000313" key="2">
    <source>
        <dbReference type="Proteomes" id="UP000054166"/>
    </source>
</evidence>
<dbReference type="AlphaFoldDB" id="A0A0C3AFA9"/>